<dbReference type="Pfam" id="PF06119">
    <property type="entry name" value="NIDO"/>
    <property type="match status" value="1"/>
</dbReference>
<dbReference type="InterPro" id="IPR003886">
    <property type="entry name" value="NIDO_dom"/>
</dbReference>
<dbReference type="PROSITE" id="PS50856">
    <property type="entry name" value="AMOP"/>
    <property type="match status" value="1"/>
</dbReference>
<dbReference type="InterPro" id="IPR005533">
    <property type="entry name" value="AMOP_dom"/>
</dbReference>
<dbReference type="SUPFAM" id="SSF81296">
    <property type="entry name" value="E set domains"/>
    <property type="match status" value="1"/>
</dbReference>
<sequence>METKSFTIGLCLIFVQFSFIQAVSVREFYPFSRFTDRKLPANDDGSSGELTLSVPFPFFKSKYQRLYVNTNGVISFKDSVEEFIPVTFPTANDQPMIAPYWADVDTRNGGEVFYRQSASVELFQRATNDVKRYFASQFPSFQASWVFIATWQNVSRFRRARSLLSNIANPMRNTFQVVLITNGRHSFAIFYYEKIEWTTGDASKSIYGGIPAQAGFNFGDGTRYYSVQGSQTDLIRQLPALSNVNVPGMFVFRVDEAEITNGGCNSAGGLTLVPRSGLVLGGTLVEISGPCFNETSDAVVCRFNGNILADGNVVDRYKAFCVTPHLRDIGRMSLEMSLDDGKTFNFSSQFTSVALGRHGPGISGLMSKDWTSQLEPLFIAWNPHDIRARQLVNVEIAKFDWETLQLLENKTVVKANIPNFGFELLNNVVETAYHMPPITENNAERYVSPLSIVTISAPTPARGLPPRVYSEPFLAIPVNVNITNEVKEAFDDLGIPQRCKDWFGDDDFDVRSILDELIGCPKSLEQAEADTGRFMSDDYCKPPRTGACLVYHNGSYHCFRSVFPSRNGAGQQCCYTKQGRLVVGPSGGGTVDRYHAGSSQFSTLKHLKDDIYPWYLCCRLSKACGLYYGSRPSENGTRYTPLQIATTFGDPHLVTLDGFSYTFNGHGEYTMLNIEETGFKFQARMHPLKTEGGDSRGTFLMAFVLQDDDSDMVQVELNSLRIVDIYVNGEKESFEPETSLMEFTNLILMKQNNSALQIIFRSGISVSVTQNDISLSFEMLLPEFFKGKTKGLLGLWDDDEKNDFTLPNGKLLDINSKSSIIHWQFGQKWLLNARDSLFTYHEGEKHGDFVDTAYVPMFFDNLESLFSDKILEVHARAACGDVKECLFDIAASGSLSFGNSTKQSVAHYNERKKDINTVRVPLYFNCKEVLVSGPCKACHHMCVASSDHTVAIVLSVLFGIIACSIAALVVFYYIYRVHKEEPKSVPKPEVPIPPAEGEKPLSEPTVMAFVLPEFPESKRESVMRQ</sequence>
<dbReference type="InterPro" id="IPR001846">
    <property type="entry name" value="VWF_type-D"/>
</dbReference>
<dbReference type="Pfam" id="PF23263">
    <property type="entry name" value="C8-3_MUC4"/>
    <property type="match status" value="1"/>
</dbReference>
<name>A0A6S7FW20_PARCT</name>
<evidence type="ECO:0000256" key="4">
    <source>
        <dbReference type="ARBA" id="ARBA00023136"/>
    </source>
</evidence>
<dbReference type="AlphaFoldDB" id="A0A6S7FW20"/>
<organism evidence="6 7">
    <name type="scientific">Paramuricea clavata</name>
    <name type="common">Red gorgonian</name>
    <name type="synonym">Violescent sea-whip</name>
    <dbReference type="NCBI Taxonomy" id="317549"/>
    <lineage>
        <taxon>Eukaryota</taxon>
        <taxon>Metazoa</taxon>
        <taxon>Cnidaria</taxon>
        <taxon>Anthozoa</taxon>
        <taxon>Octocorallia</taxon>
        <taxon>Malacalcyonacea</taxon>
        <taxon>Plexauridae</taxon>
        <taxon>Paramuricea</taxon>
    </lineage>
</organism>
<dbReference type="PANTHER" id="PTHR13802:SF59">
    <property type="entry name" value="SUSHI DOMAIN-CONTAINING PROTEIN 2"/>
    <property type="match status" value="1"/>
</dbReference>
<proteinExistence type="predicted"/>
<dbReference type="SMART" id="SM00216">
    <property type="entry name" value="VWD"/>
    <property type="match status" value="1"/>
</dbReference>
<dbReference type="InterPro" id="IPR056619">
    <property type="entry name" value="C8-3_MUC4"/>
</dbReference>
<keyword evidence="7" id="KW-1185">Reference proteome</keyword>
<evidence type="ECO:0000256" key="3">
    <source>
        <dbReference type="ARBA" id="ARBA00022989"/>
    </source>
</evidence>
<evidence type="ECO:0000313" key="6">
    <source>
        <dbReference type="EMBL" id="CAB3980322.1"/>
    </source>
</evidence>
<dbReference type="GO" id="GO:0016020">
    <property type="term" value="C:membrane"/>
    <property type="evidence" value="ECO:0007669"/>
    <property type="project" value="UniProtKB-SubCell"/>
</dbReference>
<protein>
    <submittedName>
        <fullName evidence="6">Sushi domain-containing 2-like</fullName>
    </submittedName>
</protein>
<dbReference type="Gene3D" id="2.60.40.10">
    <property type="entry name" value="Immunoglobulins"/>
    <property type="match status" value="1"/>
</dbReference>
<accession>A0A6S7FW20</accession>
<dbReference type="Pfam" id="PF00094">
    <property type="entry name" value="VWD"/>
    <property type="match status" value="1"/>
</dbReference>
<comment type="subcellular location">
    <subcellularLocation>
        <location evidence="1">Membrane</location>
    </subcellularLocation>
</comment>
<comment type="caution">
    <text evidence="6">The sequence shown here is derived from an EMBL/GenBank/DDBJ whole genome shotgun (WGS) entry which is preliminary data.</text>
</comment>
<dbReference type="SMART" id="SM00723">
    <property type="entry name" value="AMOP"/>
    <property type="match status" value="1"/>
</dbReference>
<gene>
    <name evidence="6" type="ORF">PACLA_8A069490</name>
</gene>
<dbReference type="Proteomes" id="UP001152795">
    <property type="component" value="Unassembled WGS sequence"/>
</dbReference>
<keyword evidence="5" id="KW-1015">Disulfide bond</keyword>
<reference evidence="6" key="1">
    <citation type="submission" date="2020-04" db="EMBL/GenBank/DDBJ databases">
        <authorList>
            <person name="Alioto T."/>
            <person name="Alioto T."/>
            <person name="Gomez Garrido J."/>
        </authorList>
    </citation>
    <scope>NUCLEOTIDE SEQUENCE</scope>
    <source>
        <strain evidence="6">A484AB</strain>
    </source>
</reference>
<dbReference type="PROSITE" id="PS51233">
    <property type="entry name" value="VWFD"/>
    <property type="match status" value="1"/>
</dbReference>
<evidence type="ECO:0000256" key="1">
    <source>
        <dbReference type="ARBA" id="ARBA00004370"/>
    </source>
</evidence>
<dbReference type="Pfam" id="PF03782">
    <property type="entry name" value="AMOP"/>
    <property type="match status" value="1"/>
</dbReference>
<keyword evidence="3" id="KW-1133">Transmembrane helix</keyword>
<dbReference type="SMART" id="SM00539">
    <property type="entry name" value="NIDO"/>
    <property type="match status" value="1"/>
</dbReference>
<dbReference type="PROSITE" id="PS51220">
    <property type="entry name" value="NIDO"/>
    <property type="match status" value="1"/>
</dbReference>
<dbReference type="GO" id="GO:0007160">
    <property type="term" value="P:cell-matrix adhesion"/>
    <property type="evidence" value="ECO:0007669"/>
    <property type="project" value="InterPro"/>
</dbReference>
<evidence type="ECO:0000256" key="2">
    <source>
        <dbReference type="ARBA" id="ARBA00022692"/>
    </source>
</evidence>
<dbReference type="OrthoDB" id="5971801at2759"/>
<evidence type="ECO:0000313" key="7">
    <source>
        <dbReference type="Proteomes" id="UP001152795"/>
    </source>
</evidence>
<keyword evidence="2" id="KW-0812">Transmembrane</keyword>
<dbReference type="InterPro" id="IPR051495">
    <property type="entry name" value="Epithelial_Barrier/Signaling"/>
</dbReference>
<dbReference type="EMBL" id="CACRXK020000280">
    <property type="protein sequence ID" value="CAB3980322.1"/>
    <property type="molecule type" value="Genomic_DNA"/>
</dbReference>
<evidence type="ECO:0000256" key="5">
    <source>
        <dbReference type="ARBA" id="ARBA00023157"/>
    </source>
</evidence>
<dbReference type="InterPro" id="IPR013783">
    <property type="entry name" value="Ig-like_fold"/>
</dbReference>
<dbReference type="InterPro" id="IPR014756">
    <property type="entry name" value="Ig_E-set"/>
</dbReference>
<keyword evidence="4" id="KW-0472">Membrane</keyword>
<dbReference type="PANTHER" id="PTHR13802">
    <property type="entry name" value="MUCIN 4-RELATED"/>
    <property type="match status" value="1"/>
</dbReference>